<dbReference type="EMBL" id="OZ037949">
    <property type="protein sequence ID" value="CAL1710684.1"/>
    <property type="molecule type" value="Genomic_DNA"/>
</dbReference>
<feature type="compositionally biased region" description="Low complexity" evidence="1">
    <location>
        <begin position="193"/>
        <end position="204"/>
    </location>
</feature>
<reference evidence="3" key="1">
    <citation type="submission" date="2024-04" db="EMBL/GenBank/DDBJ databases">
        <authorList>
            <person name="Shaw F."/>
            <person name="Minotto A."/>
        </authorList>
    </citation>
    <scope>NUCLEOTIDE SEQUENCE [LARGE SCALE GENOMIC DNA]</scope>
</reference>
<sequence length="436" mass="46682">MDDNDISMADGYMDPEFRAAMFPQVPTLVWKSTQDTQCAILGEKLAASARPVEKPTRSSLFDLYRTPSGSSSGPTLVIPGRRQKPVPIDQAPRNYNRSAEEENVFVPLFRNADKTMDNNSYAKKRRNEKQALRQAQSTEGVSIIVEDPVPQRSSSRSERSRDKSSHVSKTIRNGRTMGAEDMGDISADGGMQSPASIPPSSCSPGIVETDGDESPISVSNSKARASRPVQQLATPPTTSSSSARTSSSSSIKSNPVSRSSSSKAMPDHTTRTPAPPPPPAVSVAPTISPVQRTSQYPRPTPPALGMRRPTYNGASTLESRLAGQLPTKQRRFKPPSARPPGGPSASGAGAGTAVVQQPSKSAPQPQAQIRVSEAQEPSKSAATAHPQQQVAAPKHAPVARSRSRSYSPPLDADSSYGNLSMEFDFDTINEVMKEYD</sequence>
<protein>
    <submittedName>
        <fullName evidence="2">Uncharacterized protein</fullName>
    </submittedName>
</protein>
<organism evidence="2 3">
    <name type="scientific">Somion occarium</name>
    <dbReference type="NCBI Taxonomy" id="3059160"/>
    <lineage>
        <taxon>Eukaryota</taxon>
        <taxon>Fungi</taxon>
        <taxon>Dikarya</taxon>
        <taxon>Basidiomycota</taxon>
        <taxon>Agaricomycotina</taxon>
        <taxon>Agaricomycetes</taxon>
        <taxon>Polyporales</taxon>
        <taxon>Cerrenaceae</taxon>
        <taxon>Somion</taxon>
    </lineage>
</organism>
<feature type="region of interest" description="Disordered" evidence="1">
    <location>
        <begin position="117"/>
        <end position="421"/>
    </location>
</feature>
<proteinExistence type="predicted"/>
<evidence type="ECO:0000313" key="2">
    <source>
        <dbReference type="EMBL" id="CAL1710684.1"/>
    </source>
</evidence>
<feature type="compositionally biased region" description="Polar residues" evidence="1">
    <location>
        <begin position="375"/>
        <end position="390"/>
    </location>
</feature>
<feature type="compositionally biased region" description="Low complexity" evidence="1">
    <location>
        <begin position="343"/>
        <end position="368"/>
    </location>
</feature>
<feature type="compositionally biased region" description="Basic and acidic residues" evidence="1">
    <location>
        <begin position="155"/>
        <end position="165"/>
    </location>
</feature>
<feature type="compositionally biased region" description="Polar residues" evidence="1">
    <location>
        <begin position="216"/>
        <end position="238"/>
    </location>
</feature>
<evidence type="ECO:0000256" key="1">
    <source>
        <dbReference type="SAM" id="MobiDB-lite"/>
    </source>
</evidence>
<keyword evidence="3" id="KW-1185">Reference proteome</keyword>
<feature type="region of interest" description="Disordered" evidence="1">
    <location>
        <begin position="64"/>
        <end position="91"/>
    </location>
</feature>
<evidence type="ECO:0000313" key="3">
    <source>
        <dbReference type="Proteomes" id="UP001497453"/>
    </source>
</evidence>
<accession>A0ABP1DUL6</accession>
<gene>
    <name evidence="2" type="ORF">GFSPODELE1_LOCUS7946</name>
</gene>
<feature type="compositionally biased region" description="Low complexity" evidence="1">
    <location>
        <begin position="239"/>
        <end position="262"/>
    </location>
</feature>
<dbReference type="Proteomes" id="UP001497453">
    <property type="component" value="Chromosome 6"/>
</dbReference>
<feature type="compositionally biased region" description="Low complexity" evidence="1">
    <location>
        <begin position="281"/>
        <end position="290"/>
    </location>
</feature>
<name>A0ABP1DUL6_9APHY</name>